<proteinExistence type="inferred from homology"/>
<dbReference type="PROSITE" id="PS00217">
    <property type="entry name" value="SUGAR_TRANSPORT_2"/>
    <property type="match status" value="1"/>
</dbReference>
<feature type="transmembrane region" description="Helical" evidence="8">
    <location>
        <begin position="84"/>
        <end position="103"/>
    </location>
</feature>
<evidence type="ECO:0000256" key="8">
    <source>
        <dbReference type="SAM" id="Phobius"/>
    </source>
</evidence>
<dbReference type="Gene3D" id="1.20.1720.10">
    <property type="entry name" value="Multidrug resistance protein D"/>
    <property type="match status" value="1"/>
</dbReference>
<dbReference type="InterPro" id="IPR036259">
    <property type="entry name" value="MFS_trans_sf"/>
</dbReference>
<organism evidence="10 11">
    <name type="scientific">Mucilaginibacter pineti</name>
    <dbReference type="NCBI Taxonomy" id="1391627"/>
    <lineage>
        <taxon>Bacteria</taxon>
        <taxon>Pseudomonadati</taxon>
        <taxon>Bacteroidota</taxon>
        <taxon>Sphingobacteriia</taxon>
        <taxon>Sphingobacteriales</taxon>
        <taxon>Sphingobacteriaceae</taxon>
        <taxon>Mucilaginibacter</taxon>
    </lineage>
</organism>
<accession>A0A1G7LJW2</accession>
<feature type="transmembrane region" description="Helical" evidence="8">
    <location>
        <begin position="206"/>
        <end position="225"/>
    </location>
</feature>
<evidence type="ECO:0000256" key="2">
    <source>
        <dbReference type="ARBA" id="ARBA00008537"/>
    </source>
</evidence>
<feature type="transmembrane region" description="Helical" evidence="8">
    <location>
        <begin position="341"/>
        <end position="362"/>
    </location>
</feature>
<evidence type="ECO:0000313" key="10">
    <source>
        <dbReference type="EMBL" id="SDF49676.1"/>
    </source>
</evidence>
<feature type="transmembrane region" description="Helical" evidence="8">
    <location>
        <begin position="109"/>
        <end position="130"/>
    </location>
</feature>
<sequence length="527" mass="58008">MQQQSESLVEHGPRLVIITVTAVFCALLEIIDTTIVNVALNNMRGSLGATLNEISWVITAYSLANVIIIPLTSWLSQQFGRRNYFAASIIIFTICSFLCGNAHSITELIIFRFLQGMGGGALLVTSQTIITESWPPEKRAMAQAIYVLGIIVGPTLGPPLGGYIVDNFSWPFIFFINIPVGIVATLLTLSYVRSPKYEQKRTASEIDWAGIFLLTVGISSLQYVLEKGQEDDWFNSKLIITLCITAFLGLYLFVWRQLETRFPVVNLRVLKNGNLRMGVMLSFIMGFGTFGSTFVIPLFTQSLLGWTAQQAGVLQLPSTLFVAVMMPVVAMLIQRGVQQKYLIALGMFIFYIFCMMCYKIIVPDTSAGDFFWPLIVRGLGMGLLSVPVSTMSLSTLKGQEIGQGAAFTGMMRQLGGSFGVALISTFLSRETSIHRVDMVSKLNVNDLNVQNRVAQLAAGMRTHGLDSLTSRNTAYQMLDGSVTVQATLLSYMDVFMMVGILFVIFVPLVLLFIKKSSSKVSLADAAH</sequence>
<evidence type="ECO:0000256" key="5">
    <source>
        <dbReference type="ARBA" id="ARBA00022692"/>
    </source>
</evidence>
<dbReference type="Gene3D" id="1.20.1250.20">
    <property type="entry name" value="MFS general substrate transporter like domains"/>
    <property type="match status" value="1"/>
</dbReference>
<dbReference type="PROSITE" id="PS50850">
    <property type="entry name" value="MFS"/>
    <property type="match status" value="1"/>
</dbReference>
<feature type="transmembrane region" description="Helical" evidence="8">
    <location>
        <begin position="494"/>
        <end position="513"/>
    </location>
</feature>
<comment type="similarity">
    <text evidence="2">Belongs to the major facilitator superfamily. EmrB family.</text>
</comment>
<dbReference type="InterPro" id="IPR005829">
    <property type="entry name" value="Sugar_transporter_CS"/>
</dbReference>
<dbReference type="SUPFAM" id="SSF103473">
    <property type="entry name" value="MFS general substrate transporter"/>
    <property type="match status" value="1"/>
</dbReference>
<dbReference type="AlphaFoldDB" id="A0A1G7LJW2"/>
<feature type="transmembrane region" description="Helical" evidence="8">
    <location>
        <begin position="170"/>
        <end position="194"/>
    </location>
</feature>
<evidence type="ECO:0000256" key="6">
    <source>
        <dbReference type="ARBA" id="ARBA00022989"/>
    </source>
</evidence>
<keyword evidence="11" id="KW-1185">Reference proteome</keyword>
<dbReference type="InterPro" id="IPR011701">
    <property type="entry name" value="MFS"/>
</dbReference>
<dbReference type="PANTHER" id="PTHR42718:SF9">
    <property type="entry name" value="MAJOR FACILITATOR SUPERFAMILY MULTIDRUG TRANSPORTER MFSC"/>
    <property type="match status" value="1"/>
</dbReference>
<feature type="transmembrane region" description="Helical" evidence="8">
    <location>
        <begin position="54"/>
        <end position="72"/>
    </location>
</feature>
<evidence type="ECO:0000313" key="11">
    <source>
        <dbReference type="Proteomes" id="UP000199072"/>
    </source>
</evidence>
<gene>
    <name evidence="10" type="ORF">SAMN05216464_1199</name>
</gene>
<dbReference type="CDD" id="cd17503">
    <property type="entry name" value="MFS_LmrB_MDR_like"/>
    <property type="match status" value="1"/>
</dbReference>
<feature type="transmembrane region" description="Helical" evidence="8">
    <location>
        <begin position="275"/>
        <end position="300"/>
    </location>
</feature>
<feature type="transmembrane region" description="Helical" evidence="8">
    <location>
        <begin position="312"/>
        <end position="334"/>
    </location>
</feature>
<name>A0A1G7LJW2_9SPHI</name>
<dbReference type="EMBL" id="FNAI01000019">
    <property type="protein sequence ID" value="SDF49676.1"/>
    <property type="molecule type" value="Genomic_DNA"/>
</dbReference>
<dbReference type="OrthoDB" id="9807274at2"/>
<evidence type="ECO:0000259" key="9">
    <source>
        <dbReference type="PROSITE" id="PS50850"/>
    </source>
</evidence>
<dbReference type="NCBIfam" id="TIGR00711">
    <property type="entry name" value="efflux_EmrB"/>
    <property type="match status" value="1"/>
</dbReference>
<evidence type="ECO:0000256" key="3">
    <source>
        <dbReference type="ARBA" id="ARBA00022448"/>
    </source>
</evidence>
<dbReference type="RefSeq" id="WP_091155801.1">
    <property type="nucleotide sequence ID" value="NZ_FNAI01000019.1"/>
</dbReference>
<dbReference type="Proteomes" id="UP000199072">
    <property type="component" value="Unassembled WGS sequence"/>
</dbReference>
<dbReference type="Pfam" id="PF07690">
    <property type="entry name" value="MFS_1"/>
    <property type="match status" value="1"/>
</dbReference>
<feature type="transmembrane region" description="Helical" evidence="8">
    <location>
        <begin position="142"/>
        <end position="164"/>
    </location>
</feature>
<evidence type="ECO:0000256" key="4">
    <source>
        <dbReference type="ARBA" id="ARBA00022475"/>
    </source>
</evidence>
<evidence type="ECO:0000256" key="7">
    <source>
        <dbReference type="ARBA" id="ARBA00023136"/>
    </source>
</evidence>
<feature type="domain" description="Major facilitator superfamily (MFS) profile" evidence="9">
    <location>
        <begin position="18"/>
        <end position="517"/>
    </location>
</feature>
<keyword evidence="3" id="KW-0813">Transport</keyword>
<keyword evidence="7 8" id="KW-0472">Membrane</keyword>
<feature type="transmembrane region" description="Helical" evidence="8">
    <location>
        <begin position="12"/>
        <end position="31"/>
    </location>
</feature>
<dbReference type="InterPro" id="IPR020846">
    <property type="entry name" value="MFS_dom"/>
</dbReference>
<feature type="transmembrane region" description="Helical" evidence="8">
    <location>
        <begin position="237"/>
        <end position="254"/>
    </location>
</feature>
<keyword evidence="5 8" id="KW-0812">Transmembrane</keyword>
<dbReference type="PANTHER" id="PTHR42718">
    <property type="entry name" value="MAJOR FACILITATOR SUPERFAMILY MULTIDRUG TRANSPORTER MFSC"/>
    <property type="match status" value="1"/>
</dbReference>
<keyword evidence="6 8" id="KW-1133">Transmembrane helix</keyword>
<keyword evidence="4" id="KW-1003">Cell membrane</keyword>
<dbReference type="STRING" id="1391627.SAMN05216464_1199"/>
<dbReference type="InterPro" id="IPR004638">
    <property type="entry name" value="EmrB-like"/>
</dbReference>
<dbReference type="GO" id="GO:0005886">
    <property type="term" value="C:plasma membrane"/>
    <property type="evidence" value="ECO:0007669"/>
    <property type="project" value="UniProtKB-SubCell"/>
</dbReference>
<reference evidence="10 11" key="1">
    <citation type="submission" date="2016-10" db="EMBL/GenBank/DDBJ databases">
        <authorList>
            <person name="de Groot N.N."/>
        </authorList>
    </citation>
    <scope>NUCLEOTIDE SEQUENCE [LARGE SCALE GENOMIC DNA]</scope>
    <source>
        <strain evidence="10 11">47C3B</strain>
    </source>
</reference>
<protein>
    <submittedName>
        <fullName evidence="10">MFS transporter, DHA2 family, multidrug resistance protein</fullName>
    </submittedName>
</protein>
<comment type="subcellular location">
    <subcellularLocation>
        <location evidence="1">Cell membrane</location>
        <topology evidence="1">Multi-pass membrane protein</topology>
    </subcellularLocation>
</comment>
<dbReference type="GO" id="GO:0022857">
    <property type="term" value="F:transmembrane transporter activity"/>
    <property type="evidence" value="ECO:0007669"/>
    <property type="project" value="InterPro"/>
</dbReference>
<evidence type="ECO:0000256" key="1">
    <source>
        <dbReference type="ARBA" id="ARBA00004651"/>
    </source>
</evidence>